<dbReference type="RefSeq" id="WP_013106323.1">
    <property type="nucleotide sequence ID" value="NC_014145.1"/>
</dbReference>
<dbReference type="eggNOG" id="ENOG5033A7N">
    <property type="taxonomic scope" value="Bacteria"/>
</dbReference>
<dbReference type="AlphaFoldDB" id="D6CUR3"/>
<evidence type="ECO:0000313" key="4">
    <source>
        <dbReference type="Proteomes" id="UP000078599"/>
    </source>
</evidence>
<organism evidence="1 3">
    <name type="scientific">Thiomonas arsenitoxydans (strain DSM 22701 / CIP 110005 / 3As)</name>
    <dbReference type="NCBI Taxonomy" id="426114"/>
    <lineage>
        <taxon>Bacteria</taxon>
        <taxon>Pseudomonadati</taxon>
        <taxon>Pseudomonadota</taxon>
        <taxon>Betaproteobacteria</taxon>
        <taxon>Burkholderiales</taxon>
        <taxon>Thiomonas</taxon>
    </lineage>
</organism>
<reference key="1">
    <citation type="submission" date="2009-07" db="EMBL/GenBank/DDBJ databases">
        <authorList>
            <person name="Genoscope - CEA"/>
        </authorList>
    </citation>
    <scope>NUCLEOTIDE SEQUENCE</scope>
    <source>
        <strain>3As</strain>
    </source>
</reference>
<dbReference type="EMBL" id="CTRI01000030">
    <property type="protein sequence ID" value="CQR39072.1"/>
    <property type="molecule type" value="Genomic_DNA"/>
</dbReference>
<sequence>MPPLPADRPACDPARCPLCGQPNACARAAGNESATCWCVSVRFAPQTLARIPPACIGLACICPQCADAEPAQPNRRS</sequence>
<dbReference type="InterPro" id="IPR032720">
    <property type="entry name" value="Cys_rich_CWC"/>
</dbReference>
<reference evidence="1" key="3">
    <citation type="submission" date="2010-07" db="EMBL/GenBank/DDBJ databases">
        <authorList>
            <person name="Genoscope - CEA"/>
        </authorList>
    </citation>
    <scope>NUCLEOTIDE SEQUENCE</scope>
    <source>
        <strain evidence="1">3As</strain>
    </source>
</reference>
<evidence type="ECO:0000313" key="3">
    <source>
        <dbReference type="Proteomes" id="UP000002372"/>
    </source>
</evidence>
<reference evidence="2 4" key="4">
    <citation type="submission" date="2015-03" db="EMBL/GenBank/DDBJ databases">
        <authorList>
            <person name="Regsiter A."/>
            <person name="william w."/>
        </authorList>
    </citation>
    <scope>NUCLEOTIDE SEQUENCE [LARGE SCALE GENOMIC DNA]</scope>
    <source>
        <strain evidence="2 4">CB1</strain>
    </source>
</reference>
<protein>
    <recommendedName>
        <fullName evidence="5">Cysteine-rich CWC</fullName>
    </recommendedName>
</protein>
<evidence type="ECO:0008006" key="5">
    <source>
        <dbReference type="Google" id="ProtNLM"/>
    </source>
</evidence>
<keyword evidence="4" id="KW-1185">Reference proteome</keyword>
<name>D6CUR3_THIA3</name>
<dbReference type="Proteomes" id="UP000078599">
    <property type="component" value="Unassembled WGS sequence"/>
</dbReference>
<gene>
    <name evidence="1" type="ordered locus">THI_2400</name>
    <name evidence="2" type="ORF">THICB1_80133</name>
</gene>
<accession>D6CUR3</accession>
<proteinExistence type="predicted"/>
<dbReference type="EMBL" id="FP475956">
    <property type="protein sequence ID" value="CAZ89032.1"/>
    <property type="molecule type" value="Genomic_DNA"/>
</dbReference>
<dbReference type="HOGENOM" id="CLU_141656_1_1_4"/>
<evidence type="ECO:0000313" key="1">
    <source>
        <dbReference type="EMBL" id="CAZ89032.1"/>
    </source>
</evidence>
<dbReference type="Proteomes" id="UP000002372">
    <property type="component" value="Chromosome"/>
</dbReference>
<dbReference type="KEGG" id="thi:THI_2400"/>
<dbReference type="Pfam" id="PF14375">
    <property type="entry name" value="Cys_rich_CWC"/>
    <property type="match status" value="1"/>
</dbReference>
<evidence type="ECO:0000313" key="2">
    <source>
        <dbReference type="EMBL" id="CQR39072.1"/>
    </source>
</evidence>
<reference evidence="3" key="2">
    <citation type="journal article" date="2010" name="PLoS Genet.">
        <title>Structure, function, and evolution of the Thiomonas spp. genome.</title>
        <authorList>
            <person name="Arsene-Ploetze F."/>
            <person name="Koechler S."/>
            <person name="Marchal M."/>
            <person name="Coppee J.Y."/>
            <person name="Chandler M."/>
            <person name="Bonnefoy V."/>
            <person name="Brochier-Armanet C."/>
            <person name="Barakat M."/>
            <person name="Barbe V."/>
            <person name="Battaglia-Brunet F."/>
            <person name="Bruneel O."/>
            <person name="Bryan C.G."/>
            <person name="Cleiss-Arnold J."/>
            <person name="Cruveiller S."/>
            <person name="Erhardt M."/>
            <person name="Heinrich-Salmeron A."/>
            <person name="Hommais F."/>
            <person name="Joulian C."/>
            <person name="Krin E."/>
            <person name="Lieutaud A."/>
            <person name="Lievremont D."/>
            <person name="Michel C."/>
            <person name="Muller D."/>
            <person name="Ortet P."/>
            <person name="Proux C."/>
            <person name="Siguier P."/>
            <person name="Roche D."/>
            <person name="Rouy Z."/>
            <person name="Salvignol G."/>
            <person name="Slyemi D."/>
            <person name="Talla E."/>
            <person name="Weiss S."/>
            <person name="Weissenbach J."/>
            <person name="Medigue C."/>
            <person name="Bertin P.N."/>
        </authorList>
    </citation>
    <scope>NUCLEOTIDE SEQUENCE [LARGE SCALE GENOMIC DNA]</scope>
    <source>
        <strain evidence="3">DSM 22701 / CIP 110005 / 3As</strain>
    </source>
</reference>